<dbReference type="Pfam" id="PF05721">
    <property type="entry name" value="PhyH"/>
    <property type="match status" value="1"/>
</dbReference>
<protein>
    <recommendedName>
        <fullName evidence="3">Phytanoyl-CoA dioxygenase</fullName>
    </recommendedName>
</protein>
<name>A0A919DYJ0_9ACTN</name>
<accession>A0A919DYJ0</accession>
<gene>
    <name evidence="1" type="ORF">GCM10018772_17170</name>
</gene>
<keyword evidence="2" id="KW-1185">Reference proteome</keyword>
<dbReference type="Gene3D" id="2.60.120.620">
    <property type="entry name" value="q2cbj1_9rhob like domain"/>
    <property type="match status" value="1"/>
</dbReference>
<evidence type="ECO:0008006" key="3">
    <source>
        <dbReference type="Google" id="ProtNLM"/>
    </source>
</evidence>
<sequence>MVHITDSMRKSFLANGFVVVPDVVTGEHLRRGIELFDDELRENPVPESYIGSHSFNPPCGRRGDAFIEFYRAVGIKSLVDQLLGPEFFSLFPPPPQLITTVPHTLDVPAHYPHIDGLDPNREAKPVPFSIQVGIWLTDFRGTGMGNLVVWPGSHLILGDHLAVHGVRAVYNYPAGSAPYPRDVPLGEPVEVRGAAGSVVFSHYLLAHTSGRAIPATPETAWRKTMYYRVVTESLEKDPDIVLKNPLHEFT</sequence>
<evidence type="ECO:0000313" key="2">
    <source>
        <dbReference type="Proteomes" id="UP000630718"/>
    </source>
</evidence>
<dbReference type="GO" id="GO:0016706">
    <property type="term" value="F:2-oxoglutarate-dependent dioxygenase activity"/>
    <property type="evidence" value="ECO:0007669"/>
    <property type="project" value="UniProtKB-ARBA"/>
</dbReference>
<dbReference type="RefSeq" id="WP_190203527.1">
    <property type="nucleotide sequence ID" value="NZ_BNBI01000003.1"/>
</dbReference>
<dbReference type="EMBL" id="BNBI01000003">
    <property type="protein sequence ID" value="GHE93922.1"/>
    <property type="molecule type" value="Genomic_DNA"/>
</dbReference>
<dbReference type="AlphaFoldDB" id="A0A919DYJ0"/>
<dbReference type="SUPFAM" id="SSF51197">
    <property type="entry name" value="Clavaminate synthase-like"/>
    <property type="match status" value="1"/>
</dbReference>
<evidence type="ECO:0000313" key="1">
    <source>
        <dbReference type="EMBL" id="GHE93922.1"/>
    </source>
</evidence>
<organism evidence="1 2">
    <name type="scientific">Streptomyces fumanus</name>
    <dbReference type="NCBI Taxonomy" id="67302"/>
    <lineage>
        <taxon>Bacteria</taxon>
        <taxon>Bacillati</taxon>
        <taxon>Actinomycetota</taxon>
        <taxon>Actinomycetes</taxon>
        <taxon>Kitasatosporales</taxon>
        <taxon>Streptomycetaceae</taxon>
        <taxon>Streptomyces</taxon>
    </lineage>
</organism>
<dbReference type="InterPro" id="IPR008775">
    <property type="entry name" value="Phytyl_CoA_dOase-like"/>
</dbReference>
<reference evidence="1" key="2">
    <citation type="submission" date="2020-09" db="EMBL/GenBank/DDBJ databases">
        <authorList>
            <person name="Sun Q."/>
            <person name="Ohkuma M."/>
        </authorList>
    </citation>
    <scope>NUCLEOTIDE SEQUENCE</scope>
    <source>
        <strain evidence="1">JCM 4477</strain>
    </source>
</reference>
<dbReference type="Proteomes" id="UP000630718">
    <property type="component" value="Unassembled WGS sequence"/>
</dbReference>
<proteinExistence type="predicted"/>
<comment type="caution">
    <text evidence="1">The sequence shown here is derived from an EMBL/GenBank/DDBJ whole genome shotgun (WGS) entry which is preliminary data.</text>
</comment>
<reference evidence="1" key="1">
    <citation type="journal article" date="2014" name="Int. J. Syst. Evol. Microbiol.">
        <title>Complete genome sequence of Corynebacterium casei LMG S-19264T (=DSM 44701T), isolated from a smear-ripened cheese.</title>
        <authorList>
            <consortium name="US DOE Joint Genome Institute (JGI-PGF)"/>
            <person name="Walter F."/>
            <person name="Albersmeier A."/>
            <person name="Kalinowski J."/>
            <person name="Ruckert C."/>
        </authorList>
    </citation>
    <scope>NUCLEOTIDE SEQUENCE</scope>
    <source>
        <strain evidence="1">JCM 4477</strain>
    </source>
</reference>